<feature type="domain" description="Carbohydrate-binding" evidence="1">
    <location>
        <begin position="400"/>
        <end position="538"/>
    </location>
</feature>
<dbReference type="Proteomes" id="UP001519887">
    <property type="component" value="Unassembled WGS sequence"/>
</dbReference>
<dbReference type="InterPro" id="IPR010502">
    <property type="entry name" value="Carb-bd_dom_fam9"/>
</dbReference>
<dbReference type="SUPFAM" id="SSF49344">
    <property type="entry name" value="CBD9-like"/>
    <property type="match status" value="1"/>
</dbReference>
<evidence type="ECO:0000259" key="1">
    <source>
        <dbReference type="Pfam" id="PF06452"/>
    </source>
</evidence>
<dbReference type="Pfam" id="PF09136">
    <property type="entry name" value="Glucodextran_B"/>
    <property type="match status" value="1"/>
</dbReference>
<evidence type="ECO:0000313" key="3">
    <source>
        <dbReference type="Proteomes" id="UP001519887"/>
    </source>
</evidence>
<dbReference type="Gene3D" id="2.60.120.430">
    <property type="entry name" value="Galactose-binding lectin"/>
    <property type="match status" value="1"/>
</dbReference>
<dbReference type="InterPro" id="IPR013783">
    <property type="entry name" value="Ig-like_fold"/>
</dbReference>
<sequence length="538" mass="56667">YLGLTLDQDSLTYVRETPFTVSGRTNGSAAVTIKQQHNGETVTEATYPVTGGHESGHQAGDIIRAIIDDNYVSTTTGLTSAQGGFTTNAQVVWDNSATFAPAEGARSLRLKLSPGFARVGFNFVDAANRAALENFSASSSDAGLQFWIYTKNREDSLSAVVQSDNNGTVVESRVPLSNYIAAADYGAKWVKVTVPLSDFDAAPHINAATNEATDLPVAWSRIKGFGLSSSAAAYYDPHIDSMQIVYTNTSEESGDPSAQPLFSRQLNLSVGENTVTASAYNDYGQQAVPATIVVMYDPDAPVLSVPSDGETTGTSYVLNGSVNEDAAVTVNGVAVTLKPDRTFTAVVPVVKGVNAITVAAKDPAGNVSQSVVNVTSNPVEDGSLSPGVTTADQTAAAPAIDGELTESGWSIDNRVERRITGTSDNNITFGTMWDADKLYVAVKVLDANLVNDSDPAQTHQDDSVEIYVDGDNSRSAVYGTDDHQITLGWHDQQLSVGGGIAGIQYAQHDIEGGFTVEMAIPWSGMGIEPPAANTVIGF</sequence>
<feature type="non-terminal residue" evidence="2">
    <location>
        <position position="538"/>
    </location>
</feature>
<proteinExistence type="predicted"/>
<dbReference type="Pfam" id="PF06452">
    <property type="entry name" value="CBM9_1"/>
    <property type="match status" value="1"/>
</dbReference>
<evidence type="ECO:0000313" key="2">
    <source>
        <dbReference type="EMBL" id="MBW7459121.1"/>
    </source>
</evidence>
<name>A0ABS7CES6_9BACL</name>
<gene>
    <name evidence="2" type="ORF">K0U00_34230</name>
</gene>
<organism evidence="2 3">
    <name type="scientific">Paenibacillus sepulcri</name>
    <dbReference type="NCBI Taxonomy" id="359917"/>
    <lineage>
        <taxon>Bacteria</taxon>
        <taxon>Bacillati</taxon>
        <taxon>Bacillota</taxon>
        <taxon>Bacilli</taxon>
        <taxon>Bacillales</taxon>
        <taxon>Paenibacillaceae</taxon>
        <taxon>Paenibacillus</taxon>
    </lineage>
</organism>
<keyword evidence="3" id="KW-1185">Reference proteome</keyword>
<feature type="non-terminal residue" evidence="2">
    <location>
        <position position="1"/>
    </location>
</feature>
<dbReference type="EMBL" id="JAHZIK010001490">
    <property type="protein sequence ID" value="MBW7459121.1"/>
    <property type="molecule type" value="Genomic_DNA"/>
</dbReference>
<protein>
    <recommendedName>
        <fullName evidence="1">Carbohydrate-binding domain-containing protein</fullName>
    </recommendedName>
</protein>
<comment type="caution">
    <text evidence="2">The sequence shown here is derived from an EMBL/GenBank/DDBJ whole genome shotgun (WGS) entry which is preliminary data.</text>
</comment>
<dbReference type="Gene3D" id="2.60.40.10">
    <property type="entry name" value="Immunoglobulins"/>
    <property type="match status" value="1"/>
</dbReference>
<dbReference type="Gene3D" id="2.60.40.1190">
    <property type="match status" value="1"/>
</dbReference>
<reference evidence="2 3" key="1">
    <citation type="submission" date="2021-07" db="EMBL/GenBank/DDBJ databases">
        <title>Paenibacillus radiodurans sp. nov., isolated from the southeastern edge of Tengger Desert.</title>
        <authorList>
            <person name="Zhang G."/>
        </authorList>
    </citation>
    <scope>NUCLEOTIDE SEQUENCE [LARGE SCALE GENOMIC DNA]</scope>
    <source>
        <strain evidence="2 3">CCM 7311</strain>
    </source>
</reference>
<accession>A0ABS7CES6</accession>